<evidence type="ECO:0000313" key="1">
    <source>
        <dbReference type="EMBL" id="CAG8811735.1"/>
    </source>
</evidence>
<feature type="non-terminal residue" evidence="1">
    <location>
        <position position="64"/>
    </location>
</feature>
<keyword evidence="2" id="KW-1185">Reference proteome</keyword>
<evidence type="ECO:0000313" key="2">
    <source>
        <dbReference type="Proteomes" id="UP000789920"/>
    </source>
</evidence>
<comment type="caution">
    <text evidence="1">The sequence shown here is derived from an EMBL/GenBank/DDBJ whole genome shotgun (WGS) entry which is preliminary data.</text>
</comment>
<dbReference type="EMBL" id="CAJVQC010072771">
    <property type="protein sequence ID" value="CAG8811735.1"/>
    <property type="molecule type" value="Genomic_DNA"/>
</dbReference>
<protein>
    <submittedName>
        <fullName evidence="1">10031_t:CDS:1</fullName>
    </submittedName>
</protein>
<name>A0ACA9RVV0_9GLOM</name>
<accession>A0ACA9RVV0</accession>
<feature type="non-terminal residue" evidence="1">
    <location>
        <position position="1"/>
    </location>
</feature>
<sequence length="64" mass="7431">VPYPTDKFEPRYQNKNKEILKQRPPHSIRKDIQRTLQDLLAKVNPTNNLKLGATFKLLDASVQT</sequence>
<proteinExistence type="predicted"/>
<reference evidence="1" key="1">
    <citation type="submission" date="2021-06" db="EMBL/GenBank/DDBJ databases">
        <authorList>
            <person name="Kallberg Y."/>
            <person name="Tangrot J."/>
            <person name="Rosling A."/>
        </authorList>
    </citation>
    <scope>NUCLEOTIDE SEQUENCE</scope>
    <source>
        <strain evidence="1">MA461A</strain>
    </source>
</reference>
<dbReference type="Proteomes" id="UP000789920">
    <property type="component" value="Unassembled WGS sequence"/>
</dbReference>
<organism evidence="1 2">
    <name type="scientific">Racocetra persica</name>
    <dbReference type="NCBI Taxonomy" id="160502"/>
    <lineage>
        <taxon>Eukaryota</taxon>
        <taxon>Fungi</taxon>
        <taxon>Fungi incertae sedis</taxon>
        <taxon>Mucoromycota</taxon>
        <taxon>Glomeromycotina</taxon>
        <taxon>Glomeromycetes</taxon>
        <taxon>Diversisporales</taxon>
        <taxon>Gigasporaceae</taxon>
        <taxon>Racocetra</taxon>
    </lineage>
</organism>
<gene>
    <name evidence="1" type="ORF">RPERSI_LOCUS23378</name>
</gene>